<evidence type="ECO:0000256" key="10">
    <source>
        <dbReference type="SAM" id="SignalP"/>
    </source>
</evidence>
<dbReference type="GO" id="GO:0005886">
    <property type="term" value="C:plasma membrane"/>
    <property type="evidence" value="ECO:0007669"/>
    <property type="project" value="UniProtKB-SubCell"/>
</dbReference>
<dbReference type="EMBL" id="QKUB01000001">
    <property type="protein sequence ID" value="PZW01546.1"/>
    <property type="molecule type" value="Genomic_DNA"/>
</dbReference>
<evidence type="ECO:0000313" key="11">
    <source>
        <dbReference type="EMBL" id="PZW01546.1"/>
    </source>
</evidence>
<accession>A0A2W7I284</accession>
<dbReference type="RefSeq" id="WP_111517984.1">
    <property type="nucleotide sequence ID" value="NZ_QKUB01000001.1"/>
</dbReference>
<keyword evidence="6" id="KW-0564">Palmitate</keyword>
<evidence type="ECO:0000256" key="9">
    <source>
        <dbReference type="SAM" id="MobiDB-lite"/>
    </source>
</evidence>
<reference evidence="11 12" key="1">
    <citation type="submission" date="2018-06" db="EMBL/GenBank/DDBJ databases">
        <title>Genomic Encyclopedia of Archaeal and Bacterial Type Strains, Phase II (KMG-II): from individual species to whole genera.</title>
        <authorList>
            <person name="Goeker M."/>
        </authorList>
    </citation>
    <scope>NUCLEOTIDE SEQUENCE [LARGE SCALE GENOMIC DNA]</scope>
    <source>
        <strain evidence="11 12">ATCC 51348</strain>
    </source>
</reference>
<evidence type="ECO:0000256" key="8">
    <source>
        <dbReference type="SAM" id="Coils"/>
    </source>
</evidence>
<dbReference type="InterPro" id="IPR049890">
    <property type="entry name" value="VlpA-F-like_signal"/>
</dbReference>
<keyword evidence="3 10" id="KW-0732">Signal</keyword>
<feature type="region of interest" description="Disordered" evidence="9">
    <location>
        <begin position="26"/>
        <end position="68"/>
    </location>
</feature>
<sequence>MKKLNKFILALGSVASLASLPLIAANCGGTKEENKTPTEKDPGTGKKEDDKDGGKKDNESEVKDDKTKFTEASDKAIKTLKELAEKVNKYEYEKEKAKKVEGFGDLTDEQYKGVKKQITDRIDHLVKQIESWKTSGPKNIEEVNLAKGNHKTYDEAYDAMIKSQLDGAIKQLESISKDLTK</sequence>
<comment type="caution">
    <text evidence="11">The sequence shown here is derived from an EMBL/GenBank/DDBJ whole genome shotgun (WGS) entry which is preliminary data.</text>
</comment>
<feature type="coiled-coil region" evidence="8">
    <location>
        <begin position="73"/>
        <end position="100"/>
    </location>
</feature>
<proteinExistence type="predicted"/>
<dbReference type="NCBIfam" id="NF033817">
    <property type="entry name" value="Mplas_variab_LP"/>
    <property type="match status" value="1"/>
</dbReference>
<dbReference type="AlphaFoldDB" id="A0A2W7I284"/>
<evidence type="ECO:0000313" key="12">
    <source>
        <dbReference type="Proteomes" id="UP000249646"/>
    </source>
</evidence>
<evidence type="ECO:0000256" key="5">
    <source>
        <dbReference type="ARBA" id="ARBA00023136"/>
    </source>
</evidence>
<keyword evidence="2" id="KW-1003">Cell membrane</keyword>
<evidence type="ECO:0000256" key="1">
    <source>
        <dbReference type="ARBA" id="ARBA00004193"/>
    </source>
</evidence>
<dbReference type="OrthoDB" id="9848534at2"/>
<keyword evidence="5" id="KW-0472">Membrane</keyword>
<comment type="subcellular location">
    <subcellularLocation>
        <location evidence="1">Cell membrane</location>
        <topology evidence="1">Lipid-anchor</topology>
    </subcellularLocation>
</comment>
<keyword evidence="7" id="KW-0449">Lipoprotein</keyword>
<protein>
    <recommendedName>
        <fullName evidence="13">Lipoprotein</fullName>
    </recommendedName>
</protein>
<name>A0A2W7I284_9BACT</name>
<feature type="chain" id="PRO_5016083481" description="Lipoprotein" evidence="10">
    <location>
        <begin position="25"/>
        <end position="181"/>
    </location>
</feature>
<keyword evidence="12" id="KW-1185">Reference proteome</keyword>
<feature type="signal peptide" evidence="10">
    <location>
        <begin position="1"/>
        <end position="24"/>
    </location>
</feature>
<evidence type="ECO:0000256" key="3">
    <source>
        <dbReference type="ARBA" id="ARBA00022729"/>
    </source>
</evidence>
<keyword evidence="4" id="KW-0677">Repeat</keyword>
<dbReference type="Proteomes" id="UP000249646">
    <property type="component" value="Unassembled WGS sequence"/>
</dbReference>
<organism evidence="11 12">
    <name type="scientific">Metamycoplasma auris</name>
    <dbReference type="NCBI Taxonomy" id="51363"/>
    <lineage>
        <taxon>Bacteria</taxon>
        <taxon>Bacillati</taxon>
        <taxon>Mycoplasmatota</taxon>
        <taxon>Mycoplasmoidales</taxon>
        <taxon>Metamycoplasmataceae</taxon>
        <taxon>Metamycoplasma</taxon>
    </lineage>
</organism>
<evidence type="ECO:0000256" key="2">
    <source>
        <dbReference type="ARBA" id="ARBA00022475"/>
    </source>
</evidence>
<evidence type="ECO:0000256" key="7">
    <source>
        <dbReference type="ARBA" id="ARBA00023288"/>
    </source>
</evidence>
<gene>
    <name evidence="11" type="ORF">BCF89_10166</name>
</gene>
<evidence type="ECO:0008006" key="13">
    <source>
        <dbReference type="Google" id="ProtNLM"/>
    </source>
</evidence>
<feature type="compositionally biased region" description="Basic and acidic residues" evidence="9">
    <location>
        <begin position="30"/>
        <end position="68"/>
    </location>
</feature>
<keyword evidence="8" id="KW-0175">Coiled coil</keyword>
<evidence type="ECO:0000256" key="6">
    <source>
        <dbReference type="ARBA" id="ARBA00023139"/>
    </source>
</evidence>
<evidence type="ECO:0000256" key="4">
    <source>
        <dbReference type="ARBA" id="ARBA00022737"/>
    </source>
</evidence>